<feature type="chain" id="PRO_5036058355" evidence="1">
    <location>
        <begin position="20"/>
        <end position="238"/>
    </location>
</feature>
<dbReference type="EMBL" id="UAUU01000009">
    <property type="protein sequence ID" value="SPZ88153.1"/>
    <property type="molecule type" value="Genomic_DNA"/>
</dbReference>
<evidence type="ECO:0000313" key="3">
    <source>
        <dbReference type="EMBL" id="VXC75114.1"/>
    </source>
</evidence>
<dbReference type="Pfam" id="PF04402">
    <property type="entry name" value="SIMPL"/>
    <property type="match status" value="1"/>
</dbReference>
<dbReference type="Proteomes" id="UP000432350">
    <property type="component" value="Unassembled WGS sequence"/>
</dbReference>
<evidence type="ECO:0000313" key="2">
    <source>
        <dbReference type="EMBL" id="SPZ88153.1"/>
    </source>
</evidence>
<reference evidence="2 4" key="1">
    <citation type="submission" date="2018-06" db="EMBL/GenBank/DDBJ databases">
        <authorList>
            <consortium name="Pathogen Informatics"/>
            <person name="Doyle S."/>
        </authorList>
    </citation>
    <scope>NUCLEOTIDE SEQUENCE [LARGE SCALE GENOMIC DNA]</scope>
    <source>
        <strain evidence="2 4">NCTC11343</strain>
    </source>
</reference>
<dbReference type="GeneID" id="97183200"/>
<dbReference type="Gene3D" id="3.30.70.2970">
    <property type="entry name" value="Protein of unknown function (DUF541), domain 2"/>
    <property type="match status" value="1"/>
</dbReference>
<dbReference type="InterPro" id="IPR007497">
    <property type="entry name" value="SIMPL/DUF541"/>
</dbReference>
<dbReference type="AlphaFoldDB" id="A0A2X2J8X5"/>
<dbReference type="PANTHER" id="PTHR34387:SF1">
    <property type="entry name" value="PERIPLASMIC IMMUNOGENIC PROTEIN"/>
    <property type="match status" value="1"/>
</dbReference>
<dbReference type="RefSeq" id="WP_046672592.1">
    <property type="nucleotide sequence ID" value="NZ_CP068086.1"/>
</dbReference>
<organism evidence="2 4">
    <name type="scientific">Sphingobacterium multivorum</name>
    <dbReference type="NCBI Taxonomy" id="28454"/>
    <lineage>
        <taxon>Bacteria</taxon>
        <taxon>Pseudomonadati</taxon>
        <taxon>Bacteroidota</taxon>
        <taxon>Sphingobacteriia</taxon>
        <taxon>Sphingobacteriales</taxon>
        <taxon>Sphingobacteriaceae</taxon>
        <taxon>Sphingobacterium</taxon>
    </lineage>
</organism>
<proteinExistence type="predicted"/>
<dbReference type="Proteomes" id="UP000251241">
    <property type="component" value="Unassembled WGS sequence"/>
</dbReference>
<dbReference type="PANTHER" id="PTHR34387">
    <property type="entry name" value="SLR1258 PROTEIN"/>
    <property type="match status" value="1"/>
</dbReference>
<accession>A0A654B525</accession>
<evidence type="ECO:0000256" key="1">
    <source>
        <dbReference type="SAM" id="SignalP"/>
    </source>
</evidence>
<sequence length="238" mass="26424">MKKILLGLAFLGLMTQVNAQQMVNKEFVSTVGRAEEEVTPDIIYIDVTLKEFYENGNTKKKAAIEKLEKDLFDSATKAGVKKEDFTIQNIWSYNVPDKKKKDTDILLSRQYRIKVTNLNNLGQLLDGVDKAGIQSTYISEYDYSKKKELEKSLKTKAVLDAKVNAQILAEAAGQKIGKAIVLSETPQQIIFGVQPMMRNAMYKGAMAEAADSAGDSGLDLNIRPMKVTSEISASFELL</sequence>
<keyword evidence="1" id="KW-0732">Signal</keyword>
<dbReference type="InterPro" id="IPR052022">
    <property type="entry name" value="26kDa_periplasmic_antigen"/>
</dbReference>
<dbReference type="GO" id="GO:0006974">
    <property type="term" value="P:DNA damage response"/>
    <property type="evidence" value="ECO:0007669"/>
    <property type="project" value="TreeGrafter"/>
</dbReference>
<gene>
    <name evidence="2" type="ORF">NCTC11343_03323</name>
    <name evidence="3" type="ORF">SPHINGO8BC_150800</name>
</gene>
<protein>
    <submittedName>
        <fullName evidence="2">Oxidative stress defense protein</fullName>
    </submittedName>
</protein>
<reference evidence="3 5" key="2">
    <citation type="submission" date="2019-10" db="EMBL/GenBank/DDBJ databases">
        <authorList>
            <person name="Karimi E."/>
        </authorList>
    </citation>
    <scope>NUCLEOTIDE SEQUENCE [LARGE SCALE GENOMIC DNA]</scope>
    <source>
        <strain evidence="3">Sphingobacterium sp. 8BC</strain>
    </source>
</reference>
<feature type="signal peptide" evidence="1">
    <location>
        <begin position="1"/>
        <end position="19"/>
    </location>
</feature>
<evidence type="ECO:0000313" key="5">
    <source>
        <dbReference type="Proteomes" id="UP000432350"/>
    </source>
</evidence>
<name>A0A2X2J8X5_SPHMU</name>
<accession>A0A2X2J8X5</accession>
<dbReference type="Gene3D" id="3.30.110.170">
    <property type="entry name" value="Protein of unknown function (DUF541), domain 1"/>
    <property type="match status" value="1"/>
</dbReference>
<evidence type="ECO:0000313" key="4">
    <source>
        <dbReference type="Proteomes" id="UP000251241"/>
    </source>
</evidence>
<dbReference type="EMBL" id="CABWMV010000007">
    <property type="protein sequence ID" value="VXC75114.1"/>
    <property type="molecule type" value="Genomic_DNA"/>
</dbReference>